<feature type="compositionally biased region" description="Polar residues" evidence="12">
    <location>
        <begin position="447"/>
        <end position="456"/>
    </location>
</feature>
<dbReference type="GO" id="GO:0006397">
    <property type="term" value="P:mRNA processing"/>
    <property type="evidence" value="ECO:0007669"/>
    <property type="project" value="UniProtKB-ARBA"/>
</dbReference>
<evidence type="ECO:0000256" key="10">
    <source>
        <dbReference type="PIRNR" id="PIRNR037350"/>
    </source>
</evidence>
<protein>
    <recommendedName>
        <fullName evidence="10">U6 small nuclear RNA (adenine-(43)-N(6))-methyltransferase</fullName>
        <ecNumber evidence="10">2.1.1.-</ecNumber>
    </recommendedName>
</protein>
<evidence type="ECO:0000256" key="4">
    <source>
        <dbReference type="ARBA" id="ARBA00022490"/>
    </source>
</evidence>
<dbReference type="Pfam" id="PF05971">
    <property type="entry name" value="Methyltransf_10"/>
    <property type="match status" value="1"/>
</dbReference>
<gene>
    <name evidence="13" type="primary">106068367</name>
</gene>
<dbReference type="VEuPathDB" id="VectorBase:BGLAX_030027"/>
<comment type="subcellular location">
    <subcellularLocation>
        <location evidence="2">Cytoplasm</location>
    </subcellularLocation>
    <subcellularLocation>
        <location evidence="1">Nucleus</location>
    </subcellularLocation>
</comment>
<proteinExistence type="inferred from homology"/>
<dbReference type="InterPro" id="IPR029063">
    <property type="entry name" value="SAM-dependent_MTases_sf"/>
</dbReference>
<dbReference type="GO" id="GO:0070475">
    <property type="term" value="P:rRNA base methylation"/>
    <property type="evidence" value="ECO:0007669"/>
    <property type="project" value="TreeGrafter"/>
</dbReference>
<dbReference type="PIRSF" id="PIRSF037350">
    <property type="entry name" value="Mtase_ZK1128_prd"/>
    <property type="match status" value="1"/>
</dbReference>
<feature type="compositionally biased region" description="Polar residues" evidence="12">
    <location>
        <begin position="479"/>
        <end position="502"/>
    </location>
</feature>
<dbReference type="VEuPathDB" id="VectorBase:BGLB002916"/>
<feature type="binding site" evidence="11">
    <location>
        <position position="105"/>
    </location>
    <ligand>
        <name>S-adenosyl-L-methionine</name>
        <dbReference type="ChEBI" id="CHEBI:59789"/>
    </ligand>
</feature>
<dbReference type="GO" id="GO:0009896">
    <property type="term" value="P:positive regulation of catabolic process"/>
    <property type="evidence" value="ECO:0007669"/>
    <property type="project" value="UniProtKB-ARBA"/>
</dbReference>
<comment type="similarity">
    <text evidence="3 10">Belongs to the methyltransferase superfamily. METTL16/RlmF family.</text>
</comment>
<accession>A0A2C9JI82</accession>
<dbReference type="EC" id="2.1.1.-" evidence="10"/>
<evidence type="ECO:0000256" key="2">
    <source>
        <dbReference type="ARBA" id="ARBA00004496"/>
    </source>
</evidence>
<name>A0A2C9JI82_BIOGL</name>
<dbReference type="Proteomes" id="UP000076420">
    <property type="component" value="Unassembled WGS sequence"/>
</dbReference>
<keyword evidence="8" id="KW-0694">RNA-binding</keyword>
<sequence length="575" mass="65070">MSLNKFMHQRNRYKNKKPSFLDLALKYPEFRAHTTQDESGKVFLDFKNAEALRALTTCLLIEDFGLSMELPSDRLVPTLPLRLNYIHWLEDIVGKEENKWGIDIGTGASCIYPVLAASMNKWHFLATEADDENFVYANKNVSANNLQDYINVLQVTSEDILVAPLQSFTQTNKFDFCMCNPPFFADHLEAQAITNTRSAQRPEAGSVSTASPQECIAQGGEVGFIRHMIEESTVLRDKIRVYTSMVGKKSSLQHLKEDLKHHKVAKYSTTEFCQGKTMRWGIAWTYDPTVHFPKSSFEARKEKPPLQYIIPRGAGGVDYKVHEIAAYLQSLLESIKFHCYQGKKAKSYTSITLTAVENTWGHQRRFRRQQKQQLMSLQTYAVKPINSEPSPQKAEVITAESSPKKAEVITAESRPQKAEVIMSESIPLKVEDRSVGPNPLIVENRSVESNHSQVTQKRVLETADEHITSEPKRLRSDSVSDNGTSACVNGSTKINTTNFSPSKKNDTNEPESQELNRSLTDSSPTEYILKCVMRLKLVDEQVQLELEWLGGESRELMHQVLTFIKNKLTVPVGKC</sequence>
<organism evidence="13 14">
    <name type="scientific">Biomphalaria glabrata</name>
    <name type="common">Bloodfluke planorb</name>
    <name type="synonym">Freshwater snail</name>
    <dbReference type="NCBI Taxonomy" id="6526"/>
    <lineage>
        <taxon>Eukaryota</taxon>
        <taxon>Metazoa</taxon>
        <taxon>Spiralia</taxon>
        <taxon>Lophotrochozoa</taxon>
        <taxon>Mollusca</taxon>
        <taxon>Gastropoda</taxon>
        <taxon>Heterobranchia</taxon>
        <taxon>Euthyneura</taxon>
        <taxon>Panpulmonata</taxon>
        <taxon>Hygrophila</taxon>
        <taxon>Lymnaeoidea</taxon>
        <taxon>Planorbidae</taxon>
        <taxon>Biomphalaria</taxon>
    </lineage>
</organism>
<dbReference type="GO" id="GO:0043488">
    <property type="term" value="P:regulation of mRNA stability"/>
    <property type="evidence" value="ECO:0007669"/>
    <property type="project" value="UniProtKB-ARBA"/>
</dbReference>
<dbReference type="KEGG" id="bgt:106068367"/>
<feature type="binding site" evidence="11">
    <location>
        <position position="82"/>
    </location>
    <ligand>
        <name>S-adenosyl-L-methionine</name>
        <dbReference type="ChEBI" id="CHEBI:59789"/>
    </ligand>
</feature>
<dbReference type="EnsemblMetazoa" id="BGLB002916-RB">
    <property type="protein sequence ID" value="BGLB002916-PB"/>
    <property type="gene ID" value="BGLB002916"/>
</dbReference>
<evidence type="ECO:0000256" key="11">
    <source>
        <dbReference type="PIRSR" id="PIRSR037350-1"/>
    </source>
</evidence>
<dbReference type="GO" id="GO:0005634">
    <property type="term" value="C:nucleus"/>
    <property type="evidence" value="ECO:0007669"/>
    <property type="project" value="UniProtKB-SubCell"/>
</dbReference>
<dbReference type="OrthoDB" id="514248at2759"/>
<evidence type="ECO:0000313" key="14">
    <source>
        <dbReference type="Proteomes" id="UP000076420"/>
    </source>
</evidence>
<dbReference type="CDD" id="cd02440">
    <property type="entry name" value="AdoMet_MTases"/>
    <property type="match status" value="1"/>
</dbReference>
<feature type="region of interest" description="Disordered" evidence="12">
    <location>
        <begin position="442"/>
        <end position="520"/>
    </location>
</feature>
<dbReference type="FunFam" id="3.40.50.150:FF:000062">
    <property type="entry name" value="U6 small nuclear RNA (adenine-(43)-N(6))-methyltransferase"/>
    <property type="match status" value="1"/>
</dbReference>
<dbReference type="STRING" id="6526.A0A2C9JI82"/>
<feature type="compositionally biased region" description="Basic and acidic residues" evidence="12">
    <location>
        <begin position="458"/>
        <end position="478"/>
    </location>
</feature>
<dbReference type="GO" id="GO:0001734">
    <property type="term" value="F:mRNA m(6)A methyltransferase activity"/>
    <property type="evidence" value="ECO:0007669"/>
    <property type="project" value="UniProtKB-ARBA"/>
</dbReference>
<keyword evidence="7 11" id="KW-0949">S-adenosyl-L-methionine</keyword>
<dbReference type="SUPFAM" id="SSF53335">
    <property type="entry name" value="S-adenosyl-L-methionine-dependent methyltransferases"/>
    <property type="match status" value="1"/>
</dbReference>
<reference evidence="13" key="1">
    <citation type="submission" date="2020-05" db="UniProtKB">
        <authorList>
            <consortium name="EnsemblMetazoa"/>
        </authorList>
    </citation>
    <scope>IDENTIFICATION</scope>
    <source>
        <strain evidence="13">BB02</strain>
    </source>
</reference>
<evidence type="ECO:0000256" key="8">
    <source>
        <dbReference type="ARBA" id="ARBA00022884"/>
    </source>
</evidence>
<evidence type="ECO:0000256" key="3">
    <source>
        <dbReference type="ARBA" id="ARBA00005878"/>
    </source>
</evidence>
<dbReference type="PANTHER" id="PTHR13393">
    <property type="entry name" value="SAM-DEPENDENT METHYLTRANSFERASE"/>
    <property type="match status" value="1"/>
</dbReference>
<keyword evidence="6 10" id="KW-0808">Transferase</keyword>
<keyword evidence="5 10" id="KW-0489">Methyltransferase</keyword>
<evidence type="ECO:0000313" key="13">
    <source>
        <dbReference type="EnsemblMetazoa" id="BGLB002916-PB"/>
    </source>
</evidence>
<keyword evidence="4" id="KW-0963">Cytoplasm</keyword>
<keyword evidence="9" id="KW-0539">Nucleus</keyword>
<dbReference type="AlphaFoldDB" id="A0A2C9JI82"/>
<evidence type="ECO:0000256" key="7">
    <source>
        <dbReference type="ARBA" id="ARBA00022691"/>
    </source>
</evidence>
<evidence type="ECO:0000256" key="9">
    <source>
        <dbReference type="ARBA" id="ARBA00023242"/>
    </source>
</evidence>
<dbReference type="RefSeq" id="XP_013083167.2">
    <property type="nucleotide sequence ID" value="XM_013227713.2"/>
</dbReference>
<evidence type="ECO:0000256" key="12">
    <source>
        <dbReference type="SAM" id="MobiDB-lite"/>
    </source>
</evidence>
<evidence type="ECO:0000256" key="6">
    <source>
        <dbReference type="ARBA" id="ARBA00022679"/>
    </source>
</evidence>
<feature type="binding site" evidence="11">
    <location>
        <position position="180"/>
    </location>
    <ligand>
        <name>S-adenosyl-L-methionine</name>
        <dbReference type="ChEBI" id="CHEBI:59789"/>
    </ligand>
</feature>
<evidence type="ECO:0000256" key="1">
    <source>
        <dbReference type="ARBA" id="ARBA00004123"/>
    </source>
</evidence>
<dbReference type="GO" id="GO:0051254">
    <property type="term" value="P:positive regulation of RNA metabolic process"/>
    <property type="evidence" value="ECO:0007669"/>
    <property type="project" value="UniProtKB-ARBA"/>
</dbReference>
<dbReference type="InterPro" id="IPR010286">
    <property type="entry name" value="METTL16/RlmF"/>
</dbReference>
<feature type="binding site" evidence="11">
    <location>
        <position position="128"/>
    </location>
    <ligand>
        <name>S-adenosyl-L-methionine</name>
        <dbReference type="ChEBI" id="CHEBI:59789"/>
    </ligand>
</feature>
<dbReference type="GO" id="GO:0003723">
    <property type="term" value="F:RNA binding"/>
    <property type="evidence" value="ECO:0007669"/>
    <property type="project" value="UniProtKB-KW"/>
</dbReference>
<evidence type="ECO:0000256" key="5">
    <source>
        <dbReference type="ARBA" id="ARBA00022603"/>
    </source>
</evidence>
<dbReference type="InterPro" id="IPR017182">
    <property type="entry name" value="METTL16/PsiM"/>
</dbReference>
<dbReference type="Gene3D" id="3.40.50.150">
    <property type="entry name" value="Vaccinia Virus protein VP39"/>
    <property type="match status" value="1"/>
</dbReference>
<dbReference type="GO" id="GO:0005737">
    <property type="term" value="C:cytoplasm"/>
    <property type="evidence" value="ECO:0007669"/>
    <property type="project" value="UniProtKB-SubCell"/>
</dbReference>
<dbReference type="PANTHER" id="PTHR13393:SF0">
    <property type="entry name" value="RNA N6-ADENOSINE-METHYLTRANSFERASE METTL16"/>
    <property type="match status" value="1"/>
</dbReference>